<sequence length="139" mass="15462">MKFNQFYLRLASLILGSGDTFYTAVASFRFRETVALTVPDFAGDRLRESGGSDSTLQRVWAPGWRFGRAFSLILAEAVVDFWWISEDCGDGGLHTGEEVGLRSFDACLSDGDSVNTWRPGDAWSLAVRILTRVPFTNLE</sequence>
<protein>
    <submittedName>
        <fullName evidence="1">Uncharacterized protein</fullName>
    </submittedName>
</protein>
<reference evidence="1 2" key="1">
    <citation type="submission" date="2021-05" db="EMBL/GenBank/DDBJ databases">
        <title>Genome Assembly of Synthetic Allotetraploid Brassica napus Reveals Homoeologous Exchanges between Subgenomes.</title>
        <authorList>
            <person name="Davis J.T."/>
        </authorList>
    </citation>
    <scope>NUCLEOTIDE SEQUENCE [LARGE SCALE GENOMIC DNA]</scope>
    <source>
        <strain evidence="2">cv. Da-Ae</strain>
        <tissue evidence="1">Seedling</tissue>
    </source>
</reference>
<organism evidence="1 2">
    <name type="scientific">Brassica napus</name>
    <name type="common">Rape</name>
    <dbReference type="NCBI Taxonomy" id="3708"/>
    <lineage>
        <taxon>Eukaryota</taxon>
        <taxon>Viridiplantae</taxon>
        <taxon>Streptophyta</taxon>
        <taxon>Embryophyta</taxon>
        <taxon>Tracheophyta</taxon>
        <taxon>Spermatophyta</taxon>
        <taxon>Magnoliopsida</taxon>
        <taxon>eudicotyledons</taxon>
        <taxon>Gunneridae</taxon>
        <taxon>Pentapetalae</taxon>
        <taxon>rosids</taxon>
        <taxon>malvids</taxon>
        <taxon>Brassicales</taxon>
        <taxon>Brassicaceae</taxon>
        <taxon>Brassiceae</taxon>
        <taxon>Brassica</taxon>
    </lineage>
</organism>
<accession>A0ABQ8AJZ2</accession>
<keyword evidence="2" id="KW-1185">Reference proteome</keyword>
<dbReference type="Proteomes" id="UP000824890">
    <property type="component" value="Unassembled WGS sequence"/>
</dbReference>
<evidence type="ECO:0000313" key="2">
    <source>
        <dbReference type="Proteomes" id="UP000824890"/>
    </source>
</evidence>
<dbReference type="EMBL" id="JAGKQM010000013">
    <property type="protein sequence ID" value="KAH0892582.1"/>
    <property type="molecule type" value="Genomic_DNA"/>
</dbReference>
<proteinExistence type="predicted"/>
<gene>
    <name evidence="1" type="ORF">HID58_055011</name>
</gene>
<evidence type="ECO:0000313" key="1">
    <source>
        <dbReference type="EMBL" id="KAH0892582.1"/>
    </source>
</evidence>
<comment type="caution">
    <text evidence="1">The sequence shown here is derived from an EMBL/GenBank/DDBJ whole genome shotgun (WGS) entry which is preliminary data.</text>
</comment>
<name>A0ABQ8AJZ2_BRANA</name>